<dbReference type="RefSeq" id="WP_244387497.1">
    <property type="nucleotide sequence ID" value="NZ_AP025564.1"/>
</dbReference>
<feature type="domain" description="Carrier" evidence="1">
    <location>
        <begin position="35"/>
        <end position="64"/>
    </location>
</feature>
<evidence type="ECO:0000313" key="2">
    <source>
        <dbReference type="EMBL" id="BDE94706.1"/>
    </source>
</evidence>
<dbReference type="Pfam" id="PF00550">
    <property type="entry name" value="PP-binding"/>
    <property type="match status" value="1"/>
</dbReference>
<dbReference type="SUPFAM" id="SSF47336">
    <property type="entry name" value="ACP-like"/>
    <property type="match status" value="1"/>
</dbReference>
<protein>
    <recommendedName>
        <fullName evidence="1">Carrier domain-containing protein</fullName>
    </recommendedName>
</protein>
<dbReference type="EMBL" id="AP025564">
    <property type="protein sequence ID" value="BDE94706.1"/>
    <property type="molecule type" value="Genomic_DNA"/>
</dbReference>
<dbReference type="Proteomes" id="UP001320544">
    <property type="component" value="Chromosome"/>
</dbReference>
<proteinExistence type="predicted"/>
<accession>A0ABN6MEH5</accession>
<dbReference type="Gene3D" id="1.10.1200.10">
    <property type="entry name" value="ACP-like"/>
    <property type="match status" value="1"/>
</dbReference>
<gene>
    <name evidence="2" type="ORF">CE91St30_00390</name>
</gene>
<sequence length="79" mass="8988">MTNKELYEAVFMDALDLVDRKALQGLEFQGHPNWDSVGHMQLISALEDAFDITIDPDDMIGLASYEKGQEIVRRYGIEL</sequence>
<dbReference type="InterPro" id="IPR036736">
    <property type="entry name" value="ACP-like_sf"/>
</dbReference>
<evidence type="ECO:0000259" key="1">
    <source>
        <dbReference type="Pfam" id="PF00550"/>
    </source>
</evidence>
<name>A0ABN6MEH5_9ACTN</name>
<reference evidence="2 3" key="1">
    <citation type="submission" date="2022-01" db="EMBL/GenBank/DDBJ databases">
        <title>Novel bile acid biosynthetic pathways are enriched in the microbiome of centenarians.</title>
        <authorList>
            <person name="Sato Y."/>
            <person name="Atarashi K."/>
            <person name="Plichta R.D."/>
            <person name="Arai Y."/>
            <person name="Sasajima S."/>
            <person name="Kearney M.S."/>
            <person name="Suda W."/>
            <person name="Takeshita K."/>
            <person name="Sasaki T."/>
            <person name="Okamoto S."/>
            <person name="Skelly N.A."/>
            <person name="Okamura Y."/>
            <person name="Vlamakis H."/>
            <person name="Li Y."/>
            <person name="Tanoue T."/>
            <person name="Takei H."/>
            <person name="Nittono H."/>
            <person name="Narushima S."/>
            <person name="Irie J."/>
            <person name="Itoh H."/>
            <person name="Moriya K."/>
            <person name="Sugiura Y."/>
            <person name="Suematsu M."/>
            <person name="Moritoki N."/>
            <person name="Shibata S."/>
            <person name="Littman R.D."/>
            <person name="Fischbach A.M."/>
            <person name="Uwamino Y."/>
            <person name="Inoue T."/>
            <person name="Honda A."/>
            <person name="Hattori M."/>
            <person name="Murai T."/>
            <person name="Xavier J.R."/>
            <person name="Hirose N."/>
            <person name="Honda K."/>
        </authorList>
    </citation>
    <scope>NUCLEOTIDE SEQUENCE [LARGE SCALE GENOMIC DNA]</scope>
    <source>
        <strain evidence="2 3">CE91-St30</strain>
    </source>
</reference>
<dbReference type="InterPro" id="IPR009081">
    <property type="entry name" value="PP-bd_ACP"/>
</dbReference>
<organism evidence="2 3">
    <name type="scientific">Raoultibacter timonensis</name>
    <dbReference type="NCBI Taxonomy" id="1907662"/>
    <lineage>
        <taxon>Bacteria</taxon>
        <taxon>Bacillati</taxon>
        <taxon>Actinomycetota</taxon>
        <taxon>Coriobacteriia</taxon>
        <taxon>Eggerthellales</taxon>
        <taxon>Eggerthellaceae</taxon>
        <taxon>Raoultibacter</taxon>
    </lineage>
</organism>
<evidence type="ECO:0000313" key="3">
    <source>
        <dbReference type="Proteomes" id="UP001320544"/>
    </source>
</evidence>
<keyword evidence="3" id="KW-1185">Reference proteome</keyword>